<protein>
    <recommendedName>
        <fullName evidence="1">Smr domain-containing protein</fullName>
    </recommendedName>
</protein>
<name>A0A9P8TTH5_WICPI</name>
<dbReference type="PROSITE" id="PS50828">
    <property type="entry name" value="SMR"/>
    <property type="match status" value="1"/>
</dbReference>
<dbReference type="EMBL" id="JAEUBG010000006">
    <property type="protein sequence ID" value="KAH3689001.1"/>
    <property type="molecule type" value="Genomic_DNA"/>
</dbReference>
<dbReference type="OrthoDB" id="4080456at2759"/>
<evidence type="ECO:0000313" key="3">
    <source>
        <dbReference type="Proteomes" id="UP000774326"/>
    </source>
</evidence>
<dbReference type="InterPro" id="IPR036063">
    <property type="entry name" value="Smr_dom_sf"/>
</dbReference>
<evidence type="ECO:0000313" key="2">
    <source>
        <dbReference type="EMBL" id="KAH3689001.1"/>
    </source>
</evidence>
<evidence type="ECO:0000259" key="1">
    <source>
        <dbReference type="PROSITE" id="PS50828"/>
    </source>
</evidence>
<reference evidence="2" key="1">
    <citation type="journal article" date="2021" name="Open Biol.">
        <title>Shared evolutionary footprints suggest mitochondrial oxidative damage underlies multiple complex I losses in fungi.</title>
        <authorList>
            <person name="Schikora-Tamarit M.A."/>
            <person name="Marcet-Houben M."/>
            <person name="Nosek J."/>
            <person name="Gabaldon T."/>
        </authorList>
    </citation>
    <scope>NUCLEOTIDE SEQUENCE</scope>
    <source>
        <strain evidence="2">CBS2887</strain>
    </source>
</reference>
<sequence length="388" mass="44471">MFHKKPSYSAKAGTAALSFPVSTKEDKVTKGNNRKLELITQLFKIKPGTSDEDVIKDLLDKLNNNMFNAILIYVIMESDKQDEALKTSMAKFRQIKGYEPKYEPHCYHYSHKNKEILMLIDKLQCNPELQRVEGWFWIKLVKCFKGNTDASCKVAIFLLKGEKSAATARRTNSEPCFLHQVLCEGRKSYAQIVHEFMRDVLDLKPGITQQVPANQVYFAKRQSSFPSNSLTQNSHNDENEDQLNPTVLKHSEPHHHLLPKSHLPHHKSTLLHAHSSVDHSEKIPHSTKHRKIDLHGETTQTARHRVSTTLREWWSLEQAYRIEHGQVDVKGSNAVHVEFLDLITGRGLHSDSPLGFSKLKVCIRKVLKEGKWVHKEYEGGFLVTGCRK</sequence>
<accession>A0A9P8TTH5</accession>
<comment type="caution">
    <text evidence="2">The sequence shown here is derived from an EMBL/GenBank/DDBJ whole genome shotgun (WGS) entry which is preliminary data.</text>
</comment>
<proteinExistence type="predicted"/>
<dbReference type="SUPFAM" id="SSF160443">
    <property type="entry name" value="SMR domain-like"/>
    <property type="match status" value="1"/>
</dbReference>
<feature type="domain" description="Smr" evidence="1">
    <location>
        <begin position="292"/>
        <end position="388"/>
    </location>
</feature>
<dbReference type="InterPro" id="IPR002625">
    <property type="entry name" value="Smr_dom"/>
</dbReference>
<keyword evidence="3" id="KW-1185">Reference proteome</keyword>
<dbReference type="Gene3D" id="3.30.1370.110">
    <property type="match status" value="1"/>
</dbReference>
<gene>
    <name evidence="2" type="ORF">WICPIJ_000017</name>
</gene>
<dbReference type="AlphaFoldDB" id="A0A9P8TTH5"/>
<organism evidence="2 3">
    <name type="scientific">Wickerhamomyces pijperi</name>
    <name type="common">Yeast</name>
    <name type="synonym">Pichia pijperi</name>
    <dbReference type="NCBI Taxonomy" id="599730"/>
    <lineage>
        <taxon>Eukaryota</taxon>
        <taxon>Fungi</taxon>
        <taxon>Dikarya</taxon>
        <taxon>Ascomycota</taxon>
        <taxon>Saccharomycotina</taxon>
        <taxon>Saccharomycetes</taxon>
        <taxon>Phaffomycetales</taxon>
        <taxon>Wickerhamomycetaceae</taxon>
        <taxon>Wickerhamomyces</taxon>
    </lineage>
</organism>
<dbReference type="Proteomes" id="UP000774326">
    <property type="component" value="Unassembled WGS sequence"/>
</dbReference>
<reference evidence="2" key="2">
    <citation type="submission" date="2021-01" db="EMBL/GenBank/DDBJ databases">
        <authorList>
            <person name="Schikora-Tamarit M.A."/>
        </authorList>
    </citation>
    <scope>NUCLEOTIDE SEQUENCE</scope>
    <source>
        <strain evidence="2">CBS2887</strain>
    </source>
</reference>